<dbReference type="AlphaFoldDB" id="A0A0A8YL65"/>
<dbReference type="PROSITE" id="PS50084">
    <property type="entry name" value="KH_TYPE_1"/>
    <property type="match status" value="2"/>
</dbReference>
<dbReference type="Gene3D" id="3.30.1370.10">
    <property type="entry name" value="K Homology domain, type 1"/>
    <property type="match status" value="2"/>
</dbReference>
<protein>
    <submittedName>
        <fullName evidence="2">Uncharacterized protein</fullName>
    </submittedName>
</protein>
<feature type="region of interest" description="Disordered" evidence="1">
    <location>
        <begin position="251"/>
        <end position="271"/>
    </location>
</feature>
<feature type="compositionally biased region" description="Basic and acidic residues" evidence="1">
    <location>
        <begin position="473"/>
        <end position="482"/>
    </location>
</feature>
<dbReference type="InterPro" id="IPR004088">
    <property type="entry name" value="KH_dom_type_1"/>
</dbReference>
<dbReference type="EMBL" id="GBRH01271637">
    <property type="protein sequence ID" value="JAD26258.1"/>
    <property type="molecule type" value="Transcribed_RNA"/>
</dbReference>
<dbReference type="SUPFAM" id="SSF54791">
    <property type="entry name" value="Eukaryotic type KH-domain (KH-domain type I)"/>
    <property type="match status" value="2"/>
</dbReference>
<dbReference type="CDD" id="cd00105">
    <property type="entry name" value="KH-I"/>
    <property type="match status" value="2"/>
</dbReference>
<dbReference type="InterPro" id="IPR004087">
    <property type="entry name" value="KH_dom"/>
</dbReference>
<evidence type="ECO:0000313" key="2">
    <source>
        <dbReference type="EMBL" id="JAD26258.1"/>
    </source>
</evidence>
<proteinExistence type="predicted"/>
<evidence type="ECO:0000256" key="1">
    <source>
        <dbReference type="SAM" id="MobiDB-lite"/>
    </source>
</evidence>
<reference evidence="2" key="1">
    <citation type="submission" date="2014-09" db="EMBL/GenBank/DDBJ databases">
        <authorList>
            <person name="Magalhaes I.L.F."/>
            <person name="Oliveira U."/>
            <person name="Santos F.R."/>
            <person name="Vidigal T.H.D.A."/>
            <person name="Brescovit A.D."/>
            <person name="Santos A.J."/>
        </authorList>
    </citation>
    <scope>NUCLEOTIDE SEQUENCE</scope>
    <source>
        <tissue evidence="2">Shoot tissue taken approximately 20 cm above the soil surface</tissue>
    </source>
</reference>
<reference evidence="2" key="2">
    <citation type="journal article" date="2015" name="Data Brief">
        <title>Shoot transcriptome of the giant reed, Arundo donax.</title>
        <authorList>
            <person name="Barrero R.A."/>
            <person name="Guerrero F.D."/>
            <person name="Moolhuijzen P."/>
            <person name="Goolsby J.A."/>
            <person name="Tidwell J."/>
            <person name="Bellgard S.E."/>
            <person name="Bellgard M.I."/>
        </authorList>
    </citation>
    <scope>NUCLEOTIDE SEQUENCE</scope>
    <source>
        <tissue evidence="2">Shoot tissue taken approximately 20 cm above the soil surface</tissue>
    </source>
</reference>
<sequence length="482" mass="54240">MQKFLKSMIGDMLQLDHKHELFLKQHNLVAGITDQNRVLSQKETLLESVWCGRLRSCPPRKNKDAVPKQLDPFPVIEKFQIEVPANKVDILTGKFGDTIKRIRMQSATKIDVLKKCTRDNRTPVEIYGTLREFNKAQQLIKEVISKADETPVEVLSSDAKESDIVYVPNDMIGLIIGKKGERVRKMQQRSGARINQIGKENRFRITGTAEAVGSAKASMLEFINEVFSQRAGSTGDPGATGLGSYGVHGNIQTPRPTQQGNQAYKGSGALAQPVPHRPPGSYSYPGPTYQSMQPQRAVLSPGFRSGPPGCYYYPRPAQPPMLPLHEPSPGFRSEYSQRHCKPPQDVQSLAVRSEYYGERGPRLEYHFIPPRSYHEVGQLHQSPRPPQQYHDFIPPPSYHQVGQLHQGPRPPQQYHGFIPPPCYHEVGQLHQSPRPPQQYHDPRLTGCGRYHPRGIVNQGQGGQQLPRPPQLDNESKGQMHHK</sequence>
<feature type="compositionally biased region" description="Polar residues" evidence="1">
    <location>
        <begin position="251"/>
        <end position="264"/>
    </location>
</feature>
<organism evidence="2">
    <name type="scientific">Arundo donax</name>
    <name type="common">Giant reed</name>
    <name type="synonym">Donax arundinaceus</name>
    <dbReference type="NCBI Taxonomy" id="35708"/>
    <lineage>
        <taxon>Eukaryota</taxon>
        <taxon>Viridiplantae</taxon>
        <taxon>Streptophyta</taxon>
        <taxon>Embryophyta</taxon>
        <taxon>Tracheophyta</taxon>
        <taxon>Spermatophyta</taxon>
        <taxon>Magnoliopsida</taxon>
        <taxon>Liliopsida</taxon>
        <taxon>Poales</taxon>
        <taxon>Poaceae</taxon>
        <taxon>PACMAD clade</taxon>
        <taxon>Arundinoideae</taxon>
        <taxon>Arundineae</taxon>
        <taxon>Arundo</taxon>
    </lineage>
</organism>
<dbReference type="GO" id="GO:0003723">
    <property type="term" value="F:RNA binding"/>
    <property type="evidence" value="ECO:0007669"/>
    <property type="project" value="UniProtKB-UniRule"/>
</dbReference>
<dbReference type="Pfam" id="PF00013">
    <property type="entry name" value="KH_1"/>
    <property type="match status" value="2"/>
</dbReference>
<dbReference type="PANTHER" id="PTHR10288">
    <property type="entry name" value="KH DOMAIN CONTAINING RNA BINDING PROTEIN"/>
    <property type="match status" value="1"/>
</dbReference>
<feature type="region of interest" description="Disordered" evidence="1">
    <location>
        <begin position="424"/>
        <end position="482"/>
    </location>
</feature>
<dbReference type="SMART" id="SM00322">
    <property type="entry name" value="KH"/>
    <property type="match status" value="2"/>
</dbReference>
<dbReference type="InterPro" id="IPR036612">
    <property type="entry name" value="KH_dom_type_1_sf"/>
</dbReference>
<name>A0A0A8YL65_ARUDO</name>
<accession>A0A0A8YL65</accession>